<feature type="non-terminal residue" evidence="5">
    <location>
        <position position="320"/>
    </location>
</feature>
<accession>A0A816A469</accession>
<dbReference type="EMBL" id="CAJNOM010008163">
    <property type="protein sequence ID" value="CAF1678820.1"/>
    <property type="molecule type" value="Genomic_DNA"/>
</dbReference>
<protein>
    <recommendedName>
        <fullName evidence="4">Kinesin light chain</fullName>
    </recommendedName>
</protein>
<feature type="repeat" description="TPR" evidence="3">
    <location>
        <begin position="122"/>
        <end position="155"/>
    </location>
</feature>
<dbReference type="PRINTS" id="PR00381">
    <property type="entry name" value="KINESINLIGHT"/>
</dbReference>
<comment type="function">
    <text evidence="4">Kinesin is a microtubule-associated force-producing protein that play a role in organelle transport.</text>
</comment>
<keyword evidence="9" id="KW-1185">Reference proteome</keyword>
<comment type="similarity">
    <text evidence="4">Belongs to the kinesin light chain family.</text>
</comment>
<evidence type="ECO:0000256" key="3">
    <source>
        <dbReference type="PROSITE-ProRule" id="PRU00339"/>
    </source>
</evidence>
<dbReference type="EMBL" id="CAJNOI010007717">
    <property type="protein sequence ID" value="CAF1591293.1"/>
    <property type="molecule type" value="Genomic_DNA"/>
</dbReference>
<keyword evidence="1" id="KW-0677">Repeat</keyword>
<keyword evidence="4" id="KW-0505">Motor protein</keyword>
<sequence length="320" mass="36739">MVGILFIMTIDPRVSSTPFASIDEISYFETEEETLFSMHTIFRVGAIKQMDNNDQLYQVELQLTADEDEQLRQLTKYRSEELMGTTGWQRLGNLLLMIGHFDKAEELYNVLLEQTSNKYEHTIYYNNLGVVKDHQGDYEKAIEYYRESLEIAEKTLPADHPHFATIYSNSGLVYRNMGEYLKALSFFEKALGIEEKTLPANHLDLAISYNNIGSVYDDMEEYSKSLSFHGRALETREKTLPANHPSLATSYSNIGGLYANMGEYSKSLLFHEKALGIQEKILPENHPSLATSYNNIGRVYDNMEEYSKALLFHEKALDIQ</sequence>
<proteinExistence type="inferred from homology"/>
<dbReference type="PROSITE" id="PS50005">
    <property type="entry name" value="TPR"/>
    <property type="match status" value="5"/>
</dbReference>
<dbReference type="GO" id="GO:0005871">
    <property type="term" value="C:kinesin complex"/>
    <property type="evidence" value="ECO:0007669"/>
    <property type="project" value="UniProtKB-UniRule"/>
</dbReference>
<dbReference type="PANTHER" id="PTHR45641">
    <property type="entry name" value="TETRATRICOPEPTIDE REPEAT PROTEIN (AFU_ORTHOLOGUE AFUA_6G03870)"/>
    <property type="match status" value="1"/>
</dbReference>
<keyword evidence="4" id="KW-0493">Microtubule</keyword>
<dbReference type="PROSITE" id="PS50293">
    <property type="entry name" value="TPR_REGION"/>
    <property type="match status" value="3"/>
</dbReference>
<dbReference type="InterPro" id="IPR011990">
    <property type="entry name" value="TPR-like_helical_dom_sf"/>
</dbReference>
<evidence type="ECO:0000313" key="10">
    <source>
        <dbReference type="Proteomes" id="UP000663877"/>
    </source>
</evidence>
<dbReference type="Gene3D" id="1.25.40.10">
    <property type="entry name" value="Tetratricopeptide repeat domain"/>
    <property type="match status" value="2"/>
</dbReference>
<evidence type="ECO:0000256" key="4">
    <source>
        <dbReference type="RuleBase" id="RU367020"/>
    </source>
</evidence>
<dbReference type="Proteomes" id="UP000663877">
    <property type="component" value="Unassembled WGS sequence"/>
</dbReference>
<comment type="caution">
    <text evidence="5">The sequence shown here is derived from an EMBL/GenBank/DDBJ whole genome shotgun (WGS) entry which is preliminary data.</text>
</comment>
<comment type="subunit">
    <text evidence="4">Oligomeric complex composed of two heavy chains and two light chains.</text>
</comment>
<dbReference type="OrthoDB" id="5986190at2759"/>
<dbReference type="SUPFAM" id="SSF81901">
    <property type="entry name" value="HCP-like"/>
    <property type="match status" value="1"/>
</dbReference>
<dbReference type="Proteomes" id="UP000663832">
    <property type="component" value="Unassembled WGS sequence"/>
</dbReference>
<evidence type="ECO:0000313" key="5">
    <source>
        <dbReference type="EMBL" id="CAF1591293.1"/>
    </source>
</evidence>
<dbReference type="GO" id="GO:0005874">
    <property type="term" value="C:microtubule"/>
    <property type="evidence" value="ECO:0007669"/>
    <property type="project" value="UniProtKB-UniRule"/>
</dbReference>
<dbReference type="InterPro" id="IPR019734">
    <property type="entry name" value="TPR_rpt"/>
</dbReference>
<organism evidence="5 10">
    <name type="scientific">Adineta steineri</name>
    <dbReference type="NCBI Taxonomy" id="433720"/>
    <lineage>
        <taxon>Eukaryota</taxon>
        <taxon>Metazoa</taxon>
        <taxon>Spiralia</taxon>
        <taxon>Gnathifera</taxon>
        <taxon>Rotifera</taxon>
        <taxon>Eurotatoria</taxon>
        <taxon>Bdelloidea</taxon>
        <taxon>Adinetida</taxon>
        <taxon>Adinetidae</taxon>
        <taxon>Adineta</taxon>
    </lineage>
</organism>
<feature type="repeat" description="TPR" evidence="3">
    <location>
        <begin position="248"/>
        <end position="281"/>
    </location>
</feature>
<keyword evidence="4" id="KW-0206">Cytoskeleton</keyword>
<reference evidence="5" key="1">
    <citation type="submission" date="2021-02" db="EMBL/GenBank/DDBJ databases">
        <authorList>
            <person name="Nowell W R."/>
        </authorList>
    </citation>
    <scope>NUCLEOTIDE SEQUENCE</scope>
</reference>
<keyword evidence="4" id="KW-0963">Cytoplasm</keyword>
<evidence type="ECO:0000313" key="6">
    <source>
        <dbReference type="EMBL" id="CAF1591308.1"/>
    </source>
</evidence>
<dbReference type="Pfam" id="PF13374">
    <property type="entry name" value="TPR_10"/>
    <property type="match status" value="1"/>
</dbReference>
<evidence type="ECO:0000313" key="7">
    <source>
        <dbReference type="EMBL" id="CAF1678820.1"/>
    </source>
</evidence>
<keyword evidence="2 3" id="KW-0802">TPR repeat</keyword>
<evidence type="ECO:0000256" key="2">
    <source>
        <dbReference type="ARBA" id="ARBA00022803"/>
    </source>
</evidence>
<dbReference type="PANTHER" id="PTHR45641:SF1">
    <property type="entry name" value="AAA+ ATPASE DOMAIN-CONTAINING PROTEIN"/>
    <property type="match status" value="1"/>
</dbReference>
<dbReference type="SUPFAM" id="SSF56399">
    <property type="entry name" value="ADP-ribosylation"/>
    <property type="match status" value="1"/>
</dbReference>
<comment type="subcellular location">
    <subcellularLocation>
        <location evidence="4">Cytoplasm</location>
        <location evidence="4">Cytoskeleton</location>
    </subcellularLocation>
</comment>
<evidence type="ECO:0000313" key="8">
    <source>
        <dbReference type="EMBL" id="CAF1678826.1"/>
    </source>
</evidence>
<feature type="repeat" description="TPR" evidence="3">
    <location>
        <begin position="85"/>
        <end position="118"/>
    </location>
</feature>
<dbReference type="EMBL" id="CAJNOI010007719">
    <property type="protein sequence ID" value="CAF1591308.1"/>
    <property type="molecule type" value="Genomic_DNA"/>
</dbReference>
<name>A0A816A469_9BILA</name>
<dbReference type="AlphaFoldDB" id="A0A816A469"/>
<dbReference type="SMART" id="SM00028">
    <property type="entry name" value="TPR"/>
    <property type="match status" value="6"/>
</dbReference>
<gene>
    <name evidence="5" type="ORF">BJG266_LOCUS49661</name>
    <name evidence="6" type="ORF">BJG266_LOCUS49663</name>
    <name evidence="7" type="ORF">QVE165_LOCUS66752</name>
    <name evidence="8" type="ORF">QVE165_LOCUS66753</name>
</gene>
<evidence type="ECO:0000256" key="1">
    <source>
        <dbReference type="ARBA" id="ARBA00022737"/>
    </source>
</evidence>
<evidence type="ECO:0000313" key="9">
    <source>
        <dbReference type="Proteomes" id="UP000663832"/>
    </source>
</evidence>
<feature type="repeat" description="TPR" evidence="3">
    <location>
        <begin position="206"/>
        <end position="239"/>
    </location>
</feature>
<dbReference type="Pfam" id="PF13424">
    <property type="entry name" value="TPR_12"/>
    <property type="match status" value="2"/>
</dbReference>
<feature type="repeat" description="TPR" evidence="3">
    <location>
        <begin position="164"/>
        <end position="197"/>
    </location>
</feature>
<dbReference type="EMBL" id="CAJNOM010008164">
    <property type="protein sequence ID" value="CAF1678826.1"/>
    <property type="molecule type" value="Genomic_DNA"/>
</dbReference>